<gene>
    <name evidence="2" type="ORF">KYE46_05775</name>
</gene>
<protein>
    <submittedName>
        <fullName evidence="2">Uncharacterized protein</fullName>
    </submittedName>
</protein>
<reference evidence="2 3" key="1">
    <citation type="submission" date="2021-07" db="EMBL/GenBank/DDBJ databases">
        <title>A novel Jannaschia species isolated from marine dinoflagellate Ceratoperidinium margalefii.</title>
        <authorList>
            <person name="Jiang Y."/>
            <person name="Li Z."/>
        </authorList>
    </citation>
    <scope>NUCLEOTIDE SEQUENCE [LARGE SCALE GENOMIC DNA]</scope>
    <source>
        <strain evidence="2 3">J12C1-MA-4</strain>
    </source>
</reference>
<feature type="chain" id="PRO_5034585997" evidence="1">
    <location>
        <begin position="24"/>
        <end position="115"/>
    </location>
</feature>
<sequence length="115" mass="11588">MLTSFKIPALALTLALGAAPAFAQETVELVTGIGFGETQVEATQNSVRAWIIEGTRLYGSADFNTALRGSIDCNQTPTTGGGEGGATTLGVGVSGDATGEWACTVTGLPLSAIPQ</sequence>
<evidence type="ECO:0000313" key="2">
    <source>
        <dbReference type="EMBL" id="QXT40743.1"/>
    </source>
</evidence>
<accession>A0A8F6TZE7</accession>
<dbReference type="RefSeq" id="WP_219004106.1">
    <property type="nucleotide sequence ID" value="NZ_CP079194.1"/>
</dbReference>
<dbReference type="Proteomes" id="UP000825009">
    <property type="component" value="Chromosome"/>
</dbReference>
<dbReference type="EMBL" id="CP079194">
    <property type="protein sequence ID" value="QXT40743.1"/>
    <property type="molecule type" value="Genomic_DNA"/>
</dbReference>
<proteinExistence type="predicted"/>
<keyword evidence="3" id="KW-1185">Reference proteome</keyword>
<evidence type="ECO:0000256" key="1">
    <source>
        <dbReference type="SAM" id="SignalP"/>
    </source>
</evidence>
<evidence type="ECO:0000313" key="3">
    <source>
        <dbReference type="Proteomes" id="UP000825009"/>
    </source>
</evidence>
<keyword evidence="1" id="KW-0732">Signal</keyword>
<name>A0A8F6TZE7_9RHOB</name>
<dbReference type="AlphaFoldDB" id="A0A8F6TZE7"/>
<feature type="signal peptide" evidence="1">
    <location>
        <begin position="1"/>
        <end position="23"/>
    </location>
</feature>
<dbReference type="KEGG" id="gce:KYE46_05775"/>
<organism evidence="2 3">
    <name type="scientific">Gymnodinialimonas ceratoperidinii</name>
    <dbReference type="NCBI Taxonomy" id="2856823"/>
    <lineage>
        <taxon>Bacteria</taxon>
        <taxon>Pseudomonadati</taxon>
        <taxon>Pseudomonadota</taxon>
        <taxon>Alphaproteobacteria</taxon>
        <taxon>Rhodobacterales</taxon>
        <taxon>Paracoccaceae</taxon>
        <taxon>Gymnodinialimonas</taxon>
    </lineage>
</organism>